<keyword evidence="2 5" id="KW-0812">Transmembrane</keyword>
<organism evidence="7 8">
    <name type="scientific">Phytopseudomonas flavescens</name>
    <dbReference type="NCBI Taxonomy" id="29435"/>
    <lineage>
        <taxon>Bacteria</taxon>
        <taxon>Pseudomonadati</taxon>
        <taxon>Pseudomonadota</taxon>
        <taxon>Gammaproteobacteria</taxon>
        <taxon>Pseudomonadales</taxon>
        <taxon>Pseudomonadaceae</taxon>
        <taxon>Phytopseudomonas</taxon>
    </lineage>
</organism>
<dbReference type="Proteomes" id="UP000198606">
    <property type="component" value="Unassembled WGS sequence"/>
</dbReference>
<evidence type="ECO:0000256" key="5">
    <source>
        <dbReference type="RuleBase" id="RU369025"/>
    </source>
</evidence>
<gene>
    <name evidence="7" type="ORF">SAMN05216588_12848</name>
</gene>
<accession>A0A1G8PFH3</accession>
<protein>
    <recommendedName>
        <fullName evidence="5">Small-conductance mechanosensitive channel</fullName>
    </recommendedName>
</protein>
<dbReference type="PANTHER" id="PTHR30221">
    <property type="entry name" value="SMALL-CONDUCTANCE MECHANOSENSITIVE CHANNEL"/>
    <property type="match status" value="1"/>
</dbReference>
<evidence type="ECO:0000313" key="8">
    <source>
        <dbReference type="Proteomes" id="UP000198606"/>
    </source>
</evidence>
<keyword evidence="5" id="KW-0407">Ion channel</keyword>
<evidence type="ECO:0000256" key="2">
    <source>
        <dbReference type="ARBA" id="ARBA00022692"/>
    </source>
</evidence>
<dbReference type="Gene3D" id="1.10.287.1260">
    <property type="match status" value="1"/>
</dbReference>
<keyword evidence="3 5" id="KW-1133">Transmembrane helix</keyword>
<dbReference type="Gene3D" id="2.30.30.60">
    <property type="match status" value="1"/>
</dbReference>
<keyword evidence="5" id="KW-0813">Transport</keyword>
<evidence type="ECO:0000259" key="6">
    <source>
        <dbReference type="Pfam" id="PF00924"/>
    </source>
</evidence>
<comment type="similarity">
    <text evidence="5">Belongs to the MscS (TC 1.A.23) family.</text>
</comment>
<proteinExistence type="inferred from homology"/>
<comment type="subcellular location">
    <subcellularLocation>
        <location evidence="5">Cell inner membrane</location>
        <topology evidence="5">Multi-pass membrane protein</topology>
    </subcellularLocation>
    <subcellularLocation>
        <location evidence="1">Membrane</location>
    </subcellularLocation>
</comment>
<keyword evidence="5" id="KW-0997">Cell inner membrane</keyword>
<dbReference type="GO" id="GO:0008381">
    <property type="term" value="F:mechanosensitive monoatomic ion channel activity"/>
    <property type="evidence" value="ECO:0007669"/>
    <property type="project" value="InterPro"/>
</dbReference>
<dbReference type="STRING" id="29435.SAMN05216588_12848"/>
<dbReference type="GO" id="GO:0005886">
    <property type="term" value="C:plasma membrane"/>
    <property type="evidence" value="ECO:0007669"/>
    <property type="project" value="UniProtKB-SubCell"/>
</dbReference>
<keyword evidence="4 5" id="KW-0472">Membrane</keyword>
<evidence type="ECO:0000256" key="1">
    <source>
        <dbReference type="ARBA" id="ARBA00004370"/>
    </source>
</evidence>
<dbReference type="AlphaFoldDB" id="A0A1G8PFH3"/>
<dbReference type="Pfam" id="PF00924">
    <property type="entry name" value="MS_channel_2nd"/>
    <property type="match status" value="1"/>
</dbReference>
<keyword evidence="5" id="KW-0406">Ion transport</keyword>
<comment type="subunit">
    <text evidence="5">Homoheptamer.</text>
</comment>
<feature type="transmembrane region" description="Helical" evidence="5">
    <location>
        <begin position="94"/>
        <end position="121"/>
    </location>
</feature>
<reference evidence="7 8" key="1">
    <citation type="submission" date="2016-10" db="EMBL/GenBank/DDBJ databases">
        <authorList>
            <person name="de Groot N.N."/>
        </authorList>
    </citation>
    <scope>NUCLEOTIDE SEQUENCE [LARGE SCALE GENOMIC DNA]</scope>
    <source>
        <strain evidence="7 8">LMG 18387</strain>
    </source>
</reference>
<feature type="domain" description="Mechanosensitive ion channel MscS" evidence="6">
    <location>
        <begin position="108"/>
        <end position="180"/>
    </location>
</feature>
<dbReference type="PANTHER" id="PTHR30221:SF8">
    <property type="entry name" value="SMALL-CONDUCTANCE MECHANOSENSITIVE CHANNEL"/>
    <property type="match status" value="1"/>
</dbReference>
<sequence>MNFDVIDMAWLAAWSQPLMRTGQVILILSLAWLAQRILTRGITRLGQRYPQLPPELLVPLRGLTRWLILGSAFMLVLERLGVSAQVLWGALTGFVAVAAIAFFAIWSVLSNLFCALLIFALGPFRIGDCVEVLESADKPGVRGRVLDINLFYTTLEDLTGDAPGTWVQIPNSLFFQKAVRRWRNGDAPAPRKIES</sequence>
<dbReference type="SUPFAM" id="SSF50182">
    <property type="entry name" value="Sm-like ribonucleoproteins"/>
    <property type="match status" value="1"/>
</dbReference>
<evidence type="ECO:0000256" key="3">
    <source>
        <dbReference type="ARBA" id="ARBA00022989"/>
    </source>
</evidence>
<comment type="function">
    <text evidence="5">Mechanosensitive channel that participates in the regulation of osmotic pressure changes within the cell, opening in response to stretch forces in the membrane lipid bilayer, without the need for other proteins. Contributes to normal resistance to hypoosmotic shock. Forms an ion channel of 1.0 nanosiemens conductance with a slight preference for anions.</text>
</comment>
<name>A0A1G8PFH3_9GAMM</name>
<evidence type="ECO:0000256" key="4">
    <source>
        <dbReference type="ARBA" id="ARBA00023136"/>
    </source>
</evidence>
<comment type="caution">
    <text evidence="5">Lacks conserved residue(s) required for the propagation of feature annotation.</text>
</comment>
<dbReference type="EMBL" id="FNDG01000028">
    <property type="protein sequence ID" value="SDI91182.1"/>
    <property type="molecule type" value="Genomic_DNA"/>
</dbReference>
<evidence type="ECO:0000313" key="7">
    <source>
        <dbReference type="EMBL" id="SDI91182.1"/>
    </source>
</evidence>
<dbReference type="InterPro" id="IPR045275">
    <property type="entry name" value="MscS_archaea/bacteria_type"/>
</dbReference>
<dbReference type="InterPro" id="IPR010920">
    <property type="entry name" value="LSM_dom_sf"/>
</dbReference>
<keyword evidence="5" id="KW-1003">Cell membrane</keyword>
<dbReference type="InterPro" id="IPR006685">
    <property type="entry name" value="MscS_channel_2nd"/>
</dbReference>
<dbReference type="InterPro" id="IPR023408">
    <property type="entry name" value="MscS_beta-dom_sf"/>
</dbReference>
<feature type="transmembrane region" description="Helical" evidence="5">
    <location>
        <begin position="20"/>
        <end position="38"/>
    </location>
</feature>